<evidence type="ECO:0000313" key="3">
    <source>
        <dbReference type="EMBL" id="KAL3523802.1"/>
    </source>
</evidence>
<evidence type="ECO:0000313" key="4">
    <source>
        <dbReference type="Proteomes" id="UP001630127"/>
    </source>
</evidence>
<keyword evidence="4" id="KW-1185">Reference proteome</keyword>
<dbReference type="Pfam" id="PF00012">
    <property type="entry name" value="HSP70"/>
    <property type="match status" value="1"/>
</dbReference>
<protein>
    <recommendedName>
        <fullName evidence="5">Heat shock protein 70</fullName>
    </recommendedName>
</protein>
<dbReference type="Gene3D" id="1.20.1270.10">
    <property type="match status" value="1"/>
</dbReference>
<dbReference type="InterPro" id="IPR029048">
    <property type="entry name" value="HSP70_C_sf"/>
</dbReference>
<keyword evidence="2" id="KW-0067">ATP-binding</keyword>
<evidence type="ECO:0000256" key="2">
    <source>
        <dbReference type="ARBA" id="ARBA00022840"/>
    </source>
</evidence>
<dbReference type="SUPFAM" id="SSF100934">
    <property type="entry name" value="Heat shock protein 70kD (HSP70), C-terminal subdomain"/>
    <property type="match status" value="1"/>
</dbReference>
<dbReference type="InterPro" id="IPR013126">
    <property type="entry name" value="Hsp_70_fam"/>
</dbReference>
<dbReference type="AlphaFoldDB" id="A0ABD3A067"/>
<evidence type="ECO:0000256" key="1">
    <source>
        <dbReference type="ARBA" id="ARBA00022741"/>
    </source>
</evidence>
<comment type="caution">
    <text evidence="3">The sequence shown here is derived from an EMBL/GenBank/DDBJ whole genome shotgun (WGS) entry which is preliminary data.</text>
</comment>
<name>A0ABD3A067_9GENT</name>
<reference evidence="3 4" key="1">
    <citation type="submission" date="2024-11" db="EMBL/GenBank/DDBJ databases">
        <title>A near-complete genome assembly of Cinchona calisaya.</title>
        <authorList>
            <person name="Lian D.C."/>
            <person name="Zhao X.W."/>
            <person name="Wei L."/>
        </authorList>
    </citation>
    <scope>NUCLEOTIDE SEQUENCE [LARGE SCALE GENOMIC DNA]</scope>
    <source>
        <tissue evidence="3">Nenye</tissue>
    </source>
</reference>
<dbReference type="InterPro" id="IPR043129">
    <property type="entry name" value="ATPase_NBD"/>
</dbReference>
<gene>
    <name evidence="3" type="ORF">ACH5RR_016636</name>
</gene>
<dbReference type="PANTHER" id="PTHR19375">
    <property type="entry name" value="HEAT SHOCK PROTEIN 70KDA"/>
    <property type="match status" value="1"/>
</dbReference>
<sequence length="197" mass="22756">MDISGNPRALWRLRTKAKRMLSFTTKTEVENDSLFEGIDFYSTITRARFEELNMDFFTKCMEIVEKCLKDAKMKKSMVDDVVLVGGSTRIPEVQQLLRDCFNGKEFCKALIQMKLLPMVQLFKQQSWLAREISSVRNAMKDEKISAELPPADKEKIEDAIEQAIKWLNADQLAEAYEIEDEMKEPESICKPVISKIC</sequence>
<dbReference type="InterPro" id="IPR018181">
    <property type="entry name" value="Heat_shock_70_CS"/>
</dbReference>
<keyword evidence="1" id="KW-0547">Nucleotide-binding</keyword>
<dbReference type="SUPFAM" id="SSF53067">
    <property type="entry name" value="Actin-like ATPase domain"/>
    <property type="match status" value="1"/>
</dbReference>
<dbReference type="GO" id="GO:0005524">
    <property type="term" value="F:ATP binding"/>
    <property type="evidence" value="ECO:0007669"/>
    <property type="project" value="UniProtKB-KW"/>
</dbReference>
<dbReference type="EMBL" id="JBJUIK010000007">
    <property type="protein sequence ID" value="KAL3523802.1"/>
    <property type="molecule type" value="Genomic_DNA"/>
</dbReference>
<dbReference type="PROSITE" id="PS01036">
    <property type="entry name" value="HSP70_3"/>
    <property type="match status" value="1"/>
</dbReference>
<evidence type="ECO:0008006" key="5">
    <source>
        <dbReference type="Google" id="ProtNLM"/>
    </source>
</evidence>
<dbReference type="Gene3D" id="3.30.420.40">
    <property type="match status" value="1"/>
</dbReference>
<accession>A0ABD3A067</accession>
<proteinExistence type="predicted"/>
<dbReference type="Gene3D" id="3.90.640.10">
    <property type="entry name" value="Actin, Chain A, domain 4"/>
    <property type="match status" value="1"/>
</dbReference>
<dbReference type="Proteomes" id="UP001630127">
    <property type="component" value="Unassembled WGS sequence"/>
</dbReference>
<organism evidence="3 4">
    <name type="scientific">Cinchona calisaya</name>
    <dbReference type="NCBI Taxonomy" id="153742"/>
    <lineage>
        <taxon>Eukaryota</taxon>
        <taxon>Viridiplantae</taxon>
        <taxon>Streptophyta</taxon>
        <taxon>Embryophyta</taxon>
        <taxon>Tracheophyta</taxon>
        <taxon>Spermatophyta</taxon>
        <taxon>Magnoliopsida</taxon>
        <taxon>eudicotyledons</taxon>
        <taxon>Gunneridae</taxon>
        <taxon>Pentapetalae</taxon>
        <taxon>asterids</taxon>
        <taxon>lamiids</taxon>
        <taxon>Gentianales</taxon>
        <taxon>Rubiaceae</taxon>
        <taxon>Cinchonoideae</taxon>
        <taxon>Cinchoneae</taxon>
        <taxon>Cinchona</taxon>
    </lineage>
</organism>